<dbReference type="WBParaSite" id="ES5_v2.g17970.t1">
    <property type="protein sequence ID" value="ES5_v2.g17970.t1"/>
    <property type="gene ID" value="ES5_v2.g17970"/>
</dbReference>
<organism evidence="1 2">
    <name type="scientific">Panagrolaimus sp. ES5</name>
    <dbReference type="NCBI Taxonomy" id="591445"/>
    <lineage>
        <taxon>Eukaryota</taxon>
        <taxon>Metazoa</taxon>
        <taxon>Ecdysozoa</taxon>
        <taxon>Nematoda</taxon>
        <taxon>Chromadorea</taxon>
        <taxon>Rhabditida</taxon>
        <taxon>Tylenchina</taxon>
        <taxon>Panagrolaimomorpha</taxon>
        <taxon>Panagrolaimoidea</taxon>
        <taxon>Panagrolaimidae</taxon>
        <taxon>Panagrolaimus</taxon>
    </lineage>
</organism>
<protein>
    <submittedName>
        <fullName evidence="2">DUF4536 domain-containing protein</fullName>
    </submittedName>
</protein>
<evidence type="ECO:0000313" key="1">
    <source>
        <dbReference type="Proteomes" id="UP000887579"/>
    </source>
</evidence>
<proteinExistence type="predicted"/>
<reference evidence="2" key="1">
    <citation type="submission" date="2022-11" db="UniProtKB">
        <authorList>
            <consortium name="WormBaseParasite"/>
        </authorList>
    </citation>
    <scope>IDENTIFICATION</scope>
</reference>
<accession>A0AC34FKZ3</accession>
<sequence>MSAGESLPPPQFKRTDFTDCFECKVTGSLGAFALGCYMLYNSTKGRNPTKNMRIFWRTMSIGAFYISGARVVYLPPFSSLKDRSLVMDVAGMKKQ</sequence>
<name>A0AC34FKZ3_9BILA</name>
<evidence type="ECO:0000313" key="2">
    <source>
        <dbReference type="WBParaSite" id="ES5_v2.g17970.t1"/>
    </source>
</evidence>
<dbReference type="Proteomes" id="UP000887579">
    <property type="component" value="Unplaced"/>
</dbReference>